<dbReference type="AlphaFoldDB" id="X0U6Y0"/>
<sequence length="75" mass="8273">GLNSPFNLVGRVWFSLPLVGYMVAFIRTPVGYLVLIGLPALLIILSEWMEIIRSIREDRRPLVVRVPLAVAGGGN</sequence>
<comment type="caution">
    <text evidence="2">The sequence shown here is derived from an EMBL/GenBank/DDBJ whole genome shotgun (WGS) entry which is preliminary data.</text>
</comment>
<organism evidence="2">
    <name type="scientific">marine sediment metagenome</name>
    <dbReference type="NCBI Taxonomy" id="412755"/>
    <lineage>
        <taxon>unclassified sequences</taxon>
        <taxon>metagenomes</taxon>
        <taxon>ecological metagenomes</taxon>
    </lineage>
</organism>
<evidence type="ECO:0000313" key="2">
    <source>
        <dbReference type="EMBL" id="GAF95081.1"/>
    </source>
</evidence>
<name>X0U6Y0_9ZZZZ</name>
<protein>
    <submittedName>
        <fullName evidence="2">Uncharacterized protein</fullName>
    </submittedName>
</protein>
<feature type="non-terminal residue" evidence="2">
    <location>
        <position position="1"/>
    </location>
</feature>
<keyword evidence="1" id="KW-1133">Transmembrane helix</keyword>
<reference evidence="2" key="1">
    <citation type="journal article" date="2014" name="Front. Microbiol.">
        <title>High frequency of phylogenetically diverse reductive dehalogenase-homologous genes in deep subseafloor sedimentary metagenomes.</title>
        <authorList>
            <person name="Kawai M."/>
            <person name="Futagami T."/>
            <person name="Toyoda A."/>
            <person name="Takaki Y."/>
            <person name="Nishi S."/>
            <person name="Hori S."/>
            <person name="Arai W."/>
            <person name="Tsubouchi T."/>
            <person name="Morono Y."/>
            <person name="Uchiyama I."/>
            <person name="Ito T."/>
            <person name="Fujiyama A."/>
            <person name="Inagaki F."/>
            <person name="Takami H."/>
        </authorList>
    </citation>
    <scope>NUCLEOTIDE SEQUENCE</scope>
    <source>
        <strain evidence="2">Expedition CK06-06</strain>
    </source>
</reference>
<keyword evidence="1" id="KW-0472">Membrane</keyword>
<evidence type="ECO:0000256" key="1">
    <source>
        <dbReference type="SAM" id="Phobius"/>
    </source>
</evidence>
<feature type="transmembrane region" description="Helical" evidence="1">
    <location>
        <begin position="20"/>
        <end position="45"/>
    </location>
</feature>
<gene>
    <name evidence="2" type="ORF">S01H1_23145</name>
</gene>
<accession>X0U6Y0</accession>
<keyword evidence="1" id="KW-0812">Transmembrane</keyword>
<proteinExistence type="predicted"/>
<dbReference type="EMBL" id="BARS01013263">
    <property type="protein sequence ID" value="GAF95081.1"/>
    <property type="molecule type" value="Genomic_DNA"/>
</dbReference>